<protein>
    <recommendedName>
        <fullName evidence="8">Probable cytosol aminopeptidase</fullName>
        <ecNumber evidence="8">3.4.11.1</ecNumber>
    </recommendedName>
    <alternativeName>
        <fullName evidence="8">Leucine aminopeptidase</fullName>
        <shortName evidence="8">LAP</shortName>
        <ecNumber evidence="8">3.4.11.10</ecNumber>
    </alternativeName>
    <alternativeName>
        <fullName evidence="8">Leucyl aminopeptidase</fullName>
    </alternativeName>
</protein>
<dbReference type="GO" id="GO:0070006">
    <property type="term" value="F:metalloaminopeptidase activity"/>
    <property type="evidence" value="ECO:0007669"/>
    <property type="project" value="InterPro"/>
</dbReference>
<keyword evidence="11" id="KW-1185">Reference proteome</keyword>
<comment type="catalytic activity">
    <reaction evidence="2 8">
        <text>Release of an N-terminal amino acid, preferentially leucine, but not glutamic or aspartic acids.</text>
        <dbReference type="EC" id="3.4.11.10"/>
    </reaction>
</comment>
<evidence type="ECO:0000256" key="6">
    <source>
        <dbReference type="ARBA" id="ARBA00022801"/>
    </source>
</evidence>
<dbReference type="PATRIC" id="fig|1623450.3.peg.534"/>
<dbReference type="PANTHER" id="PTHR11963:SF23">
    <property type="entry name" value="CYTOSOL AMINOPEPTIDASE"/>
    <property type="match status" value="1"/>
</dbReference>
<dbReference type="SUPFAM" id="SSF53187">
    <property type="entry name" value="Zn-dependent exopeptidases"/>
    <property type="match status" value="1"/>
</dbReference>
<dbReference type="GO" id="GO:0005737">
    <property type="term" value="C:cytoplasm"/>
    <property type="evidence" value="ECO:0007669"/>
    <property type="project" value="UniProtKB-SubCell"/>
</dbReference>
<gene>
    <name evidence="8" type="primary">pepA</name>
    <name evidence="10" type="ORF">VI33_02695</name>
</gene>
<dbReference type="Pfam" id="PF00883">
    <property type="entry name" value="Peptidase_M17"/>
    <property type="match status" value="1"/>
</dbReference>
<dbReference type="PANTHER" id="PTHR11963">
    <property type="entry name" value="LEUCINE AMINOPEPTIDASE-RELATED"/>
    <property type="match status" value="1"/>
</dbReference>
<dbReference type="OrthoDB" id="9809354at2"/>
<comment type="similarity">
    <text evidence="3 8">Belongs to the peptidase M17 family.</text>
</comment>
<organism evidence="10 11">
    <name type="scientific">Methylophilales bacterium MBRS-H7</name>
    <dbReference type="NCBI Taxonomy" id="1623450"/>
    <lineage>
        <taxon>Bacteria</taxon>
        <taxon>Pseudomonadati</taxon>
        <taxon>Pseudomonadota</taxon>
        <taxon>Betaproteobacteria</taxon>
        <taxon>Nitrosomonadales</taxon>
        <taxon>OM43 clade</taxon>
    </lineage>
</organism>
<comment type="subcellular location">
    <subcellularLocation>
        <location evidence="8">Cytoplasm</location>
    </subcellularLocation>
</comment>
<dbReference type="EC" id="3.4.11.10" evidence="8"/>
<feature type="binding site" evidence="8">
    <location>
        <position position="345"/>
    </location>
    <ligand>
        <name>Mn(2+)</name>
        <dbReference type="ChEBI" id="CHEBI:29035"/>
        <label>2</label>
    </ligand>
</feature>
<feature type="binding site" evidence="8">
    <location>
        <position position="284"/>
    </location>
    <ligand>
        <name>Mn(2+)</name>
        <dbReference type="ChEBI" id="CHEBI:29035"/>
        <label>2</label>
    </ligand>
</feature>
<dbReference type="InterPro" id="IPR043472">
    <property type="entry name" value="Macro_dom-like"/>
</dbReference>
<feature type="binding site" evidence="8">
    <location>
        <position position="266"/>
    </location>
    <ligand>
        <name>Mn(2+)</name>
        <dbReference type="ChEBI" id="CHEBI:29035"/>
        <label>2</label>
    </ligand>
</feature>
<feature type="domain" description="Cytosol aminopeptidase" evidence="9">
    <location>
        <begin position="341"/>
        <end position="348"/>
    </location>
</feature>
<dbReference type="PRINTS" id="PR00481">
    <property type="entry name" value="LAMNOPPTDASE"/>
</dbReference>
<keyword evidence="4 8" id="KW-0031">Aminopeptidase</keyword>
<dbReference type="AlphaFoldDB" id="A0A0H4J0R1"/>
<dbReference type="InterPro" id="IPR023042">
    <property type="entry name" value="Peptidase_M17_leu_NH2_pept"/>
</dbReference>
<feature type="binding site" evidence="8">
    <location>
        <position position="343"/>
    </location>
    <ligand>
        <name>Mn(2+)</name>
        <dbReference type="ChEBI" id="CHEBI:29035"/>
        <label>1</label>
    </ligand>
</feature>
<evidence type="ECO:0000256" key="8">
    <source>
        <dbReference type="HAMAP-Rule" id="MF_00181"/>
    </source>
</evidence>
<accession>A0A0H4J0R1</accession>
<dbReference type="Gene3D" id="3.40.220.10">
    <property type="entry name" value="Leucine Aminopeptidase, subunit E, domain 1"/>
    <property type="match status" value="1"/>
</dbReference>
<evidence type="ECO:0000256" key="4">
    <source>
        <dbReference type="ARBA" id="ARBA00022438"/>
    </source>
</evidence>
<evidence type="ECO:0000256" key="5">
    <source>
        <dbReference type="ARBA" id="ARBA00022670"/>
    </source>
</evidence>
<dbReference type="GO" id="GO:0030145">
    <property type="term" value="F:manganese ion binding"/>
    <property type="evidence" value="ECO:0007669"/>
    <property type="project" value="UniProtKB-UniRule"/>
</dbReference>
<comment type="catalytic activity">
    <reaction evidence="1 8">
        <text>Release of an N-terminal amino acid, Xaa-|-Yaa-, in which Xaa is preferably Leu, but may be other amino acids including Pro although not Arg or Lys, and Yaa may be Pro. Amino acid amides and methyl esters are also readily hydrolyzed, but rates on arylamides are exceedingly low.</text>
        <dbReference type="EC" id="3.4.11.1"/>
    </reaction>
</comment>
<evidence type="ECO:0000259" key="9">
    <source>
        <dbReference type="PROSITE" id="PS00631"/>
    </source>
</evidence>
<evidence type="ECO:0000256" key="2">
    <source>
        <dbReference type="ARBA" id="ARBA00000967"/>
    </source>
</evidence>
<dbReference type="SUPFAM" id="SSF52949">
    <property type="entry name" value="Macro domain-like"/>
    <property type="match status" value="1"/>
</dbReference>
<dbReference type="EMBL" id="CP011002">
    <property type="protein sequence ID" value="AKO65665.1"/>
    <property type="molecule type" value="Genomic_DNA"/>
</dbReference>
<keyword evidence="7 8" id="KW-0464">Manganese</keyword>
<keyword evidence="8" id="KW-0963">Cytoplasm</keyword>
<dbReference type="EC" id="3.4.11.1" evidence="8"/>
<dbReference type="Gene3D" id="3.40.630.10">
    <property type="entry name" value="Zn peptidases"/>
    <property type="match status" value="1"/>
</dbReference>
<name>A0A0H4J0R1_9PROT</name>
<dbReference type="HAMAP" id="MF_00181">
    <property type="entry name" value="Cytosol_peptidase_M17"/>
    <property type="match status" value="1"/>
</dbReference>
<keyword evidence="8" id="KW-0479">Metal-binding</keyword>
<dbReference type="PROSITE" id="PS00631">
    <property type="entry name" value="CYTOSOL_AP"/>
    <property type="match status" value="1"/>
</dbReference>
<feature type="binding site" evidence="8">
    <location>
        <position position="266"/>
    </location>
    <ligand>
        <name>Mn(2+)</name>
        <dbReference type="ChEBI" id="CHEBI:29035"/>
        <label>1</label>
    </ligand>
</feature>
<feature type="active site" evidence="8">
    <location>
        <position position="273"/>
    </location>
</feature>
<keyword evidence="5 8" id="KW-0645">Protease</keyword>
<dbReference type="Proteomes" id="UP000066549">
    <property type="component" value="Chromosome"/>
</dbReference>
<comment type="cofactor">
    <cofactor evidence="8">
        <name>Mn(2+)</name>
        <dbReference type="ChEBI" id="CHEBI:29035"/>
    </cofactor>
    <text evidence="8">Binds 2 manganese ions per subunit.</text>
</comment>
<dbReference type="NCBIfam" id="NF002074">
    <property type="entry name" value="PRK00913.1-4"/>
    <property type="match status" value="1"/>
</dbReference>
<sequence>MKFDITSTEKITHASDIIILAIDDKNNLINGNGINEVDESLVKKSLRKDVLGNSEGDTNILNDSTGTRQYLLVRVNDLESVNIKRLGKIFNKTFAHLSKLSFKTVQMCLCKFAETEVAVEEVVKLYVRASLHNFYKINAVKSKKATQALVKNIIHLNSKYLKEAKQGLKLGQAIGEGANLTKDLGNLPPNYCTPTYLGSVAKKIAKDNKMKVKVLGKTEINKLKMGSFLSVARGSREEPKFIVLEHMKGNKSQKPIVLVGKGITFDAGGISLKPGLNMDEMKWDMGGAATVLGVMHTVGKLNLPLNIVALVPSCENLPDGLAVKPGDVVTSMSGQTIEILNTDAEGRLILCDALTYAERYKPDAVIDVATLTGACVIALGHEASAVYSNIDSLASELINAGEKANDRAWHMPLWDEYQPLLDSNFADMANIGGRAAGSITAACFLSRFATKYSWAHLDIAGTAWISGGKAKGSTGRPVNLLSEFLLSRLKSK</sequence>
<evidence type="ECO:0000256" key="7">
    <source>
        <dbReference type="ARBA" id="ARBA00023211"/>
    </source>
</evidence>
<proteinExistence type="inferred from homology"/>
<dbReference type="InterPro" id="IPR000819">
    <property type="entry name" value="Peptidase_M17_C"/>
</dbReference>
<evidence type="ECO:0000256" key="3">
    <source>
        <dbReference type="ARBA" id="ARBA00009528"/>
    </source>
</evidence>
<feature type="binding site" evidence="8">
    <location>
        <position position="261"/>
    </location>
    <ligand>
        <name>Mn(2+)</name>
        <dbReference type="ChEBI" id="CHEBI:29035"/>
        <label>2</label>
    </ligand>
</feature>
<evidence type="ECO:0000313" key="11">
    <source>
        <dbReference type="Proteomes" id="UP000066549"/>
    </source>
</evidence>
<feature type="active site" evidence="8">
    <location>
        <position position="347"/>
    </location>
</feature>
<dbReference type="InterPro" id="IPR011356">
    <property type="entry name" value="Leucine_aapep/pepB"/>
</dbReference>
<comment type="function">
    <text evidence="8">Presumably involved in the processing and regular turnover of intracellular proteins. Catalyzes the removal of unsubstituted N-terminal amino acids from various peptides.</text>
</comment>
<keyword evidence="6 8" id="KW-0378">Hydrolase</keyword>
<reference evidence="10 11" key="1">
    <citation type="submission" date="2015-03" db="EMBL/GenBank/DDBJ databases">
        <title>Comparative analysis of the OM43 clade including a novel species from Red Sea uncovers genomic and metabolic diversity among marine methylotrophs.</title>
        <authorList>
            <person name="Jimenez-Infante F."/>
            <person name="Ngugi D.K."/>
            <person name="Vinu M."/>
            <person name="Alam I."/>
            <person name="Kamau A."/>
            <person name="Blom J."/>
            <person name="Bajic V.B."/>
            <person name="Stingl U."/>
        </authorList>
    </citation>
    <scope>NUCLEOTIDE SEQUENCE [LARGE SCALE GENOMIC DNA]</scope>
    <source>
        <strain evidence="10 11">MBRSH7</strain>
    </source>
</reference>
<feature type="binding site" evidence="8">
    <location>
        <position position="345"/>
    </location>
    <ligand>
        <name>Mn(2+)</name>
        <dbReference type="ChEBI" id="CHEBI:29035"/>
        <label>1</label>
    </ligand>
</feature>
<dbReference type="GO" id="GO:0006508">
    <property type="term" value="P:proteolysis"/>
    <property type="evidence" value="ECO:0007669"/>
    <property type="project" value="UniProtKB-KW"/>
</dbReference>
<dbReference type="CDD" id="cd00433">
    <property type="entry name" value="Peptidase_M17"/>
    <property type="match status" value="1"/>
</dbReference>
<evidence type="ECO:0000313" key="10">
    <source>
        <dbReference type="EMBL" id="AKO65665.1"/>
    </source>
</evidence>
<evidence type="ECO:0000256" key="1">
    <source>
        <dbReference type="ARBA" id="ARBA00000135"/>
    </source>
</evidence>